<evidence type="ECO:0008006" key="3">
    <source>
        <dbReference type="Google" id="ProtNLM"/>
    </source>
</evidence>
<protein>
    <recommendedName>
        <fullName evidence="3">Immunity protein 22</fullName>
    </recommendedName>
</protein>
<keyword evidence="2" id="KW-1185">Reference proteome</keyword>
<reference evidence="1 2" key="1">
    <citation type="submission" date="2023-07" db="EMBL/GenBank/DDBJ databases">
        <title>Genomic Encyclopedia of Type Strains, Phase IV (KMG-IV): sequencing the most valuable type-strain genomes for metagenomic binning, comparative biology and taxonomic classification.</title>
        <authorList>
            <person name="Goeker M."/>
        </authorList>
    </citation>
    <scope>NUCLEOTIDE SEQUENCE [LARGE SCALE GENOMIC DNA]</scope>
    <source>
        <strain evidence="1 2">DSM 17723</strain>
    </source>
</reference>
<accession>A0ABT9Z6S3</accession>
<dbReference type="RefSeq" id="WP_174881015.1">
    <property type="nucleotide sequence ID" value="NZ_CADEPK010000299.1"/>
</dbReference>
<evidence type="ECO:0000313" key="1">
    <source>
        <dbReference type="EMBL" id="MDQ0227313.1"/>
    </source>
</evidence>
<dbReference type="Proteomes" id="UP001232245">
    <property type="component" value="Unassembled WGS sequence"/>
</dbReference>
<dbReference type="EMBL" id="JAUSTZ010000008">
    <property type="protein sequence ID" value="MDQ0227313.1"/>
    <property type="molecule type" value="Genomic_DNA"/>
</dbReference>
<proteinExistence type="predicted"/>
<evidence type="ECO:0000313" key="2">
    <source>
        <dbReference type="Proteomes" id="UP001232245"/>
    </source>
</evidence>
<name>A0ABT9Z6S3_9BACI</name>
<organism evidence="1 2">
    <name type="scientific">Metabacillus niabensis</name>
    <dbReference type="NCBI Taxonomy" id="324854"/>
    <lineage>
        <taxon>Bacteria</taxon>
        <taxon>Bacillati</taxon>
        <taxon>Bacillota</taxon>
        <taxon>Bacilli</taxon>
        <taxon>Bacillales</taxon>
        <taxon>Bacillaceae</taxon>
        <taxon>Metabacillus</taxon>
    </lineage>
</organism>
<gene>
    <name evidence="1" type="ORF">J2S02_003658</name>
</gene>
<sequence>MERPGSVSLWLGNCKNENFLRQYVDIKLDETGERIPSTFMNDFKLDFIEYNQDLVECTFIDPPTSSLSELLRNASYSDTIIDELVDFYGPHLSEQYNVAIRLYDFEYPETIEEAALDGKKLTFIGSVVYEE</sequence>
<dbReference type="Pfam" id="PF14112">
    <property type="entry name" value="DUF4284"/>
    <property type="match status" value="1"/>
</dbReference>
<dbReference type="InterPro" id="IPR025560">
    <property type="entry name" value="Imm22"/>
</dbReference>
<comment type="caution">
    <text evidence="1">The sequence shown here is derived from an EMBL/GenBank/DDBJ whole genome shotgun (WGS) entry which is preliminary data.</text>
</comment>